<evidence type="ECO:0000313" key="1">
    <source>
        <dbReference type="EMBL" id="KAL3497339.1"/>
    </source>
</evidence>
<protein>
    <submittedName>
        <fullName evidence="1">Uncharacterized protein</fullName>
    </submittedName>
</protein>
<evidence type="ECO:0000313" key="2">
    <source>
        <dbReference type="Proteomes" id="UP001630127"/>
    </source>
</evidence>
<dbReference type="PANTHER" id="PTHR47242:SF1">
    <property type="entry name" value="TRAF-LIKE FAMILY PROTEIN"/>
    <property type="match status" value="1"/>
</dbReference>
<dbReference type="EMBL" id="JBJUIK010000017">
    <property type="protein sequence ID" value="KAL3497339.1"/>
    <property type="molecule type" value="Genomic_DNA"/>
</dbReference>
<organism evidence="1 2">
    <name type="scientific">Cinchona calisaya</name>
    <dbReference type="NCBI Taxonomy" id="153742"/>
    <lineage>
        <taxon>Eukaryota</taxon>
        <taxon>Viridiplantae</taxon>
        <taxon>Streptophyta</taxon>
        <taxon>Embryophyta</taxon>
        <taxon>Tracheophyta</taxon>
        <taxon>Spermatophyta</taxon>
        <taxon>Magnoliopsida</taxon>
        <taxon>eudicotyledons</taxon>
        <taxon>Gunneridae</taxon>
        <taxon>Pentapetalae</taxon>
        <taxon>asterids</taxon>
        <taxon>lamiids</taxon>
        <taxon>Gentianales</taxon>
        <taxon>Rubiaceae</taxon>
        <taxon>Cinchonoideae</taxon>
        <taxon>Cinchoneae</taxon>
        <taxon>Cinchona</taxon>
    </lineage>
</organism>
<gene>
    <name evidence="1" type="ORF">ACH5RR_040071</name>
</gene>
<proteinExistence type="predicted"/>
<keyword evidence="2" id="KW-1185">Reference proteome</keyword>
<dbReference type="PANTHER" id="PTHR47242">
    <property type="entry name" value="TRAF-LIKE FAMILY PROTEIN"/>
    <property type="match status" value="1"/>
</dbReference>
<comment type="caution">
    <text evidence="1">The sequence shown here is derived from an EMBL/GenBank/DDBJ whole genome shotgun (WGS) entry which is preliminary data.</text>
</comment>
<dbReference type="Proteomes" id="UP001630127">
    <property type="component" value="Unassembled WGS sequence"/>
</dbReference>
<sequence length="196" mass="21541">MNASAVQSSDVNGNDILEKSGLGQPICPPKTSASGFSENLPVHSKVFSALSTQVWELVLFQSFGLLADSNDEPLAATVDFIFKAAVYCQHFPQAVRAVRVRLKNLDIDNDDFGDDCSATPCGMYLIGESETYERMHAVNQQACHTNHCVSDIYILIEMLSIPCLTIEASQTFERTVARGAIVSQSIDMVLERHLLR</sequence>
<accession>A0ABD2XRG6</accession>
<reference evidence="1 2" key="1">
    <citation type="submission" date="2024-11" db="EMBL/GenBank/DDBJ databases">
        <title>A near-complete genome assembly of Cinchona calisaya.</title>
        <authorList>
            <person name="Lian D.C."/>
            <person name="Zhao X.W."/>
            <person name="Wei L."/>
        </authorList>
    </citation>
    <scope>NUCLEOTIDE SEQUENCE [LARGE SCALE GENOMIC DNA]</scope>
    <source>
        <tissue evidence="1">Nenye</tissue>
    </source>
</reference>
<name>A0ABD2XRG6_9GENT</name>
<dbReference type="AlphaFoldDB" id="A0ABD2XRG6"/>